<name>A0A1W9ZBQ7_MYCAI</name>
<proteinExistence type="predicted"/>
<reference evidence="1 2" key="1">
    <citation type="submission" date="2016-12" db="EMBL/GenBank/DDBJ databases">
        <title>The new phylogeny of genus Mycobacterium.</title>
        <authorList>
            <person name="Tortoli E."/>
            <person name="Trovato A."/>
            <person name="Cirillo D.M."/>
        </authorList>
    </citation>
    <scope>NUCLEOTIDE SEQUENCE [LARGE SCALE GENOMIC DNA]</scope>
    <source>
        <strain evidence="1 2">DSM 45069</strain>
    </source>
</reference>
<keyword evidence="2" id="KW-1185">Reference proteome</keyword>
<dbReference type="InterPro" id="IPR038468">
    <property type="entry name" value="MmpS_C"/>
</dbReference>
<evidence type="ECO:0000313" key="1">
    <source>
        <dbReference type="EMBL" id="ORA11300.1"/>
    </source>
</evidence>
<gene>
    <name evidence="1" type="ORF">BST14_18970</name>
</gene>
<organism evidence="1 2">
    <name type="scientific">Mycobacterium arosiense ATCC BAA-1401 = DSM 45069</name>
    <dbReference type="NCBI Taxonomy" id="1265311"/>
    <lineage>
        <taxon>Bacteria</taxon>
        <taxon>Bacillati</taxon>
        <taxon>Actinomycetota</taxon>
        <taxon>Actinomycetes</taxon>
        <taxon>Mycobacteriales</taxon>
        <taxon>Mycobacteriaceae</taxon>
        <taxon>Mycobacterium</taxon>
        <taxon>Mycobacterium avium complex (MAC)</taxon>
    </lineage>
</organism>
<protein>
    <submittedName>
        <fullName evidence="1">Uncharacterized protein</fullName>
    </submittedName>
</protein>
<dbReference type="AlphaFoldDB" id="A0A1W9ZBQ7"/>
<dbReference type="Proteomes" id="UP000192707">
    <property type="component" value="Unassembled WGS sequence"/>
</dbReference>
<evidence type="ECO:0000313" key="2">
    <source>
        <dbReference type="Proteomes" id="UP000192707"/>
    </source>
</evidence>
<sequence length="118" mass="13072">MTSSVTLAPYARADDTVTYEVVTTSDIATANVEYNDLAGRQAQQQVPLPWRLNATVRNPLSNDAEVRADWRPVARPSKWVTVRVYYRGSLVCQNTLDVGNAACYGSTTFKPPPPRRAN</sequence>
<comment type="caution">
    <text evidence="1">The sequence shown here is derived from an EMBL/GenBank/DDBJ whole genome shotgun (WGS) entry which is preliminary data.</text>
</comment>
<accession>A0A1W9ZBQ7</accession>
<dbReference type="Gene3D" id="2.60.40.2880">
    <property type="entry name" value="MmpS1-5, C-terminal soluble domain"/>
    <property type="match status" value="1"/>
</dbReference>
<dbReference type="EMBL" id="MVHG01000055">
    <property type="protein sequence ID" value="ORA11300.1"/>
    <property type="molecule type" value="Genomic_DNA"/>
</dbReference>